<organism evidence="1 2">
    <name type="scientific">Fusarium decemcellulare</name>
    <dbReference type="NCBI Taxonomy" id="57161"/>
    <lineage>
        <taxon>Eukaryota</taxon>
        <taxon>Fungi</taxon>
        <taxon>Dikarya</taxon>
        <taxon>Ascomycota</taxon>
        <taxon>Pezizomycotina</taxon>
        <taxon>Sordariomycetes</taxon>
        <taxon>Hypocreomycetidae</taxon>
        <taxon>Hypocreales</taxon>
        <taxon>Nectriaceae</taxon>
        <taxon>Fusarium</taxon>
        <taxon>Fusarium decemcellulare species complex</taxon>
    </lineage>
</organism>
<sequence>MEDYSVQKESERILLESLLHNDQLSLPASFVEAAKKVRFTGDDPKPFVPTPCKITESSSSLNALLASAASAVAADRYGIDYQDIEVNTDLSTLFLESVLLPTVNGKSFIQHPKLLSEISKGDLYDSNKPIHVAATNVYKAKNGRFYHLHGSMNAEPTMRMVGVEEKDVSREESIKLFSEAVAKHDAEDLEKKANEEFNQAGVTCLTPDEFFASQHGKIISAEPLWNKAAIPAPQSQWPTQNGDGYKPLAGIRVIDFSRVIAAPVISKLLAVLGADVIKVTNEKLPDIAPLWMDLSTGKRDTNLDLKTDVGKTAFSKLVEGADVLIDGYRPGALARLGFDSSSLRKINQRLIYVRENCYGFKGPLAYRSGWQQISDCLVGISWLQGRFMGLDEPVVPLLPNSDYQTGIVGAIAILQALLERTKNDQTYDVDVSLTQYNIWYYRLGQYDEAQAKELLERNEGFSARHYDEMQTLIFKTHAAIQKTRPDIFKHPEYLWKMSGKEWGLEDGEDITILAPAFKLEKSRLEIPPQEWDLHKEVISELYQKKTLAEMKTLMEITHGFRASKAQYIRKLKQWGIEKYCTNDKWKIAAQQVQKRTLEGKETEVVINGKPVPQKKLRKEIARYACPQPKSGEEFRPADFLTGVVARTPPEAAYVPSIDTMHMPWFEFQDLVDSFPSCFKINSGSIQLDDTYFSHRLTEWGHPVDQTHNLDTITSSVEPDYHHTSFWQLLPTYGNKREAQMLLGECLNEPMDPDTREYSTRISRSLEEITIERNGEDVVHNVSKLSTAPENEVLVQLLRYAAYLSSNNLLSERKTDNLLKWISDSGKLNCLELLLKKKLLTTEVFASNLLVSAARLGKDAVVRSLLNKGVDPNGLCGDGDKRTALSVAVGQKNASLVQTLLDAEADPNVCDYSRSRWVQRTLERAIIYDGYSSCRIAEMLISAGADVNALGHDVDAMGQDSGNYISMLSLAARFGSAKLVQSLLRAGARVNQAPNSGIPALQIAAARPNTDIAEILIAAGADVNCPVGQTYRNACDHATGEWVFEYLQTPLHRAVRNDNEEMAIFLLGTGADVNAFPGRDYIDWFDSTKDFCTLISCAKSKYGTRSTVTITGRRC</sequence>
<reference evidence="1" key="1">
    <citation type="submission" date="2022-08" db="EMBL/GenBank/DDBJ databases">
        <title>Genome Sequence of Fusarium decemcellulare.</title>
        <authorList>
            <person name="Buettner E."/>
        </authorList>
    </citation>
    <scope>NUCLEOTIDE SEQUENCE</scope>
    <source>
        <strain evidence="1">Babe19</strain>
    </source>
</reference>
<keyword evidence="2" id="KW-1185">Reference proteome</keyword>
<comment type="caution">
    <text evidence="1">The sequence shown here is derived from an EMBL/GenBank/DDBJ whole genome shotgun (WGS) entry which is preliminary data.</text>
</comment>
<dbReference type="EMBL" id="JANRMS010000875">
    <property type="protein sequence ID" value="KAJ3533370.1"/>
    <property type="molecule type" value="Genomic_DNA"/>
</dbReference>
<evidence type="ECO:0000313" key="1">
    <source>
        <dbReference type="EMBL" id="KAJ3533370.1"/>
    </source>
</evidence>
<protein>
    <submittedName>
        <fullName evidence="1">Uncharacterized protein</fullName>
    </submittedName>
</protein>
<proteinExistence type="predicted"/>
<evidence type="ECO:0000313" key="2">
    <source>
        <dbReference type="Proteomes" id="UP001148629"/>
    </source>
</evidence>
<dbReference type="Proteomes" id="UP001148629">
    <property type="component" value="Unassembled WGS sequence"/>
</dbReference>
<accession>A0ACC1S740</accession>
<name>A0ACC1S740_9HYPO</name>
<gene>
    <name evidence="1" type="ORF">NM208_g8018</name>
</gene>